<keyword evidence="2" id="KW-1185">Reference proteome</keyword>
<dbReference type="Proteomes" id="UP000475249">
    <property type="component" value="Unassembled WGS sequence"/>
</dbReference>
<sequence length="172" mass="20495">MKAIEDWRAYMNKLGTPERAFRRYHGIVHDSIRYLVFFHKLSSTSIWFYLPKENYSRILCAYYINSNTRGWSGELRNVDFDKKGIWMLDDFLRPAMETGWESIDYYLMGKYFTSCVKAGMDGSGKVIQKFTSYYKFWSYLMLPICFLMDQMIQRGLIGRSKRVSLQPIRTKT</sequence>
<name>A0A6L9E775_9FLAO</name>
<protein>
    <submittedName>
        <fullName evidence="1">Uncharacterized protein</fullName>
    </submittedName>
</protein>
<gene>
    <name evidence="1" type="ORF">GTQ38_00310</name>
</gene>
<dbReference type="RefSeq" id="WP_161433237.1">
    <property type="nucleotide sequence ID" value="NZ_WXYO01000001.1"/>
</dbReference>
<evidence type="ECO:0000313" key="1">
    <source>
        <dbReference type="EMBL" id="NAS10423.1"/>
    </source>
</evidence>
<reference evidence="1 2" key="1">
    <citation type="submission" date="2020-01" db="EMBL/GenBank/DDBJ databases">
        <title>Bacteria diversity of Porities sp.</title>
        <authorList>
            <person name="Wang G."/>
        </authorList>
    </citation>
    <scope>NUCLEOTIDE SEQUENCE [LARGE SCALE GENOMIC DNA]</scope>
    <source>
        <strain evidence="1 2">R33</strain>
    </source>
</reference>
<comment type="caution">
    <text evidence="1">The sequence shown here is derived from an EMBL/GenBank/DDBJ whole genome shotgun (WGS) entry which is preliminary data.</text>
</comment>
<organism evidence="1 2">
    <name type="scientific">Poritiphilus flavus</name>
    <dbReference type="NCBI Taxonomy" id="2697053"/>
    <lineage>
        <taxon>Bacteria</taxon>
        <taxon>Pseudomonadati</taxon>
        <taxon>Bacteroidota</taxon>
        <taxon>Flavobacteriia</taxon>
        <taxon>Flavobacteriales</taxon>
        <taxon>Flavobacteriaceae</taxon>
        <taxon>Poritiphilus</taxon>
    </lineage>
</organism>
<accession>A0A6L9E775</accession>
<evidence type="ECO:0000313" key="2">
    <source>
        <dbReference type="Proteomes" id="UP000475249"/>
    </source>
</evidence>
<dbReference type="EMBL" id="WXYO01000001">
    <property type="protein sequence ID" value="NAS10423.1"/>
    <property type="molecule type" value="Genomic_DNA"/>
</dbReference>
<proteinExistence type="predicted"/>
<dbReference type="AlphaFoldDB" id="A0A6L9E775"/>